<dbReference type="GO" id="GO:0020037">
    <property type="term" value="F:heme binding"/>
    <property type="evidence" value="ECO:0007669"/>
    <property type="project" value="InterPro"/>
</dbReference>
<comment type="similarity">
    <text evidence="1">Belongs to the cytochrome P450 family.</text>
</comment>
<organism evidence="8 9">
    <name type="scientific">Podospora australis</name>
    <dbReference type="NCBI Taxonomy" id="1536484"/>
    <lineage>
        <taxon>Eukaryota</taxon>
        <taxon>Fungi</taxon>
        <taxon>Dikarya</taxon>
        <taxon>Ascomycota</taxon>
        <taxon>Pezizomycotina</taxon>
        <taxon>Sordariomycetes</taxon>
        <taxon>Sordariomycetidae</taxon>
        <taxon>Sordariales</taxon>
        <taxon>Podosporaceae</taxon>
        <taxon>Podospora</taxon>
    </lineage>
</organism>
<dbReference type="Gene3D" id="1.10.630.10">
    <property type="entry name" value="Cytochrome P450"/>
    <property type="match status" value="1"/>
</dbReference>
<dbReference type="InterPro" id="IPR002401">
    <property type="entry name" value="Cyt_P450_E_grp-I"/>
</dbReference>
<dbReference type="Proteomes" id="UP001302126">
    <property type="component" value="Unassembled WGS sequence"/>
</dbReference>
<dbReference type="Pfam" id="PF00067">
    <property type="entry name" value="p450"/>
    <property type="match status" value="1"/>
</dbReference>
<dbReference type="AlphaFoldDB" id="A0AAN7ACT8"/>
<evidence type="ECO:0000313" key="8">
    <source>
        <dbReference type="EMBL" id="KAK4183906.1"/>
    </source>
</evidence>
<comment type="cofactor">
    <cofactor evidence="6">
        <name>heme</name>
        <dbReference type="ChEBI" id="CHEBI:30413"/>
    </cofactor>
</comment>
<dbReference type="InterPro" id="IPR036396">
    <property type="entry name" value="Cyt_P450_sf"/>
</dbReference>
<dbReference type="InterPro" id="IPR001128">
    <property type="entry name" value="Cyt_P450"/>
</dbReference>
<dbReference type="EMBL" id="MU864516">
    <property type="protein sequence ID" value="KAK4183906.1"/>
    <property type="molecule type" value="Genomic_DNA"/>
</dbReference>
<keyword evidence="3" id="KW-0560">Oxidoreductase</keyword>
<keyword evidence="7" id="KW-1133">Transmembrane helix</keyword>
<dbReference type="PANTHER" id="PTHR46300">
    <property type="entry name" value="P450, PUTATIVE (EUROFUNG)-RELATED-RELATED"/>
    <property type="match status" value="1"/>
</dbReference>
<dbReference type="GO" id="GO:0004497">
    <property type="term" value="F:monooxygenase activity"/>
    <property type="evidence" value="ECO:0007669"/>
    <property type="project" value="UniProtKB-KW"/>
</dbReference>
<keyword evidence="7" id="KW-0812">Transmembrane</keyword>
<comment type="caution">
    <text evidence="8">The sequence shown here is derived from an EMBL/GenBank/DDBJ whole genome shotgun (WGS) entry which is preliminary data.</text>
</comment>
<evidence type="ECO:0000256" key="3">
    <source>
        <dbReference type="ARBA" id="ARBA00023002"/>
    </source>
</evidence>
<evidence type="ECO:0000256" key="7">
    <source>
        <dbReference type="SAM" id="Phobius"/>
    </source>
</evidence>
<keyword evidence="7" id="KW-0472">Membrane</keyword>
<keyword evidence="2 6" id="KW-0479">Metal-binding</keyword>
<name>A0AAN7ACT8_9PEZI</name>
<reference evidence="8" key="2">
    <citation type="submission" date="2023-05" db="EMBL/GenBank/DDBJ databases">
        <authorList>
            <consortium name="Lawrence Berkeley National Laboratory"/>
            <person name="Steindorff A."/>
            <person name="Hensen N."/>
            <person name="Bonometti L."/>
            <person name="Westerberg I."/>
            <person name="Brannstrom I.O."/>
            <person name="Guillou S."/>
            <person name="Cros-Aarteil S."/>
            <person name="Calhoun S."/>
            <person name="Haridas S."/>
            <person name="Kuo A."/>
            <person name="Mondo S."/>
            <person name="Pangilinan J."/>
            <person name="Riley R."/>
            <person name="Labutti K."/>
            <person name="Andreopoulos B."/>
            <person name="Lipzen A."/>
            <person name="Chen C."/>
            <person name="Yanf M."/>
            <person name="Daum C."/>
            <person name="Ng V."/>
            <person name="Clum A."/>
            <person name="Ohm R."/>
            <person name="Martin F."/>
            <person name="Silar P."/>
            <person name="Natvig D."/>
            <person name="Lalanne C."/>
            <person name="Gautier V."/>
            <person name="Ament-Velasquez S.L."/>
            <person name="Kruys A."/>
            <person name="Hutchinson M.I."/>
            <person name="Powell A.J."/>
            <person name="Barry K."/>
            <person name="Miller A.N."/>
            <person name="Grigoriev I.V."/>
            <person name="Debuchy R."/>
            <person name="Gladieux P."/>
            <person name="Thoren M.H."/>
            <person name="Johannesson H."/>
        </authorList>
    </citation>
    <scope>NUCLEOTIDE SEQUENCE</scope>
    <source>
        <strain evidence="8">PSN309</strain>
    </source>
</reference>
<keyword evidence="5" id="KW-0503">Monooxygenase</keyword>
<dbReference type="InterPro" id="IPR050364">
    <property type="entry name" value="Cytochrome_P450_fung"/>
</dbReference>
<accession>A0AAN7ACT8</accession>
<feature type="transmembrane region" description="Helical" evidence="7">
    <location>
        <begin position="6"/>
        <end position="22"/>
    </location>
</feature>
<evidence type="ECO:0000313" key="9">
    <source>
        <dbReference type="Proteomes" id="UP001302126"/>
    </source>
</evidence>
<evidence type="ECO:0000256" key="4">
    <source>
        <dbReference type="ARBA" id="ARBA00023004"/>
    </source>
</evidence>
<dbReference type="GO" id="GO:0016705">
    <property type="term" value="F:oxidoreductase activity, acting on paired donors, with incorporation or reduction of molecular oxygen"/>
    <property type="evidence" value="ECO:0007669"/>
    <property type="project" value="InterPro"/>
</dbReference>
<dbReference type="PRINTS" id="PR00463">
    <property type="entry name" value="EP450I"/>
</dbReference>
<dbReference type="GO" id="GO:0005506">
    <property type="term" value="F:iron ion binding"/>
    <property type="evidence" value="ECO:0007669"/>
    <property type="project" value="InterPro"/>
</dbReference>
<reference evidence="8" key="1">
    <citation type="journal article" date="2023" name="Mol. Phylogenet. Evol.">
        <title>Genome-scale phylogeny and comparative genomics of the fungal order Sordariales.</title>
        <authorList>
            <person name="Hensen N."/>
            <person name="Bonometti L."/>
            <person name="Westerberg I."/>
            <person name="Brannstrom I.O."/>
            <person name="Guillou S."/>
            <person name="Cros-Aarteil S."/>
            <person name="Calhoun S."/>
            <person name="Haridas S."/>
            <person name="Kuo A."/>
            <person name="Mondo S."/>
            <person name="Pangilinan J."/>
            <person name="Riley R."/>
            <person name="LaButti K."/>
            <person name="Andreopoulos B."/>
            <person name="Lipzen A."/>
            <person name="Chen C."/>
            <person name="Yan M."/>
            <person name="Daum C."/>
            <person name="Ng V."/>
            <person name="Clum A."/>
            <person name="Steindorff A."/>
            <person name="Ohm R.A."/>
            <person name="Martin F."/>
            <person name="Silar P."/>
            <person name="Natvig D.O."/>
            <person name="Lalanne C."/>
            <person name="Gautier V."/>
            <person name="Ament-Velasquez S.L."/>
            <person name="Kruys A."/>
            <person name="Hutchinson M.I."/>
            <person name="Powell A.J."/>
            <person name="Barry K."/>
            <person name="Miller A.N."/>
            <person name="Grigoriev I.V."/>
            <person name="Debuchy R."/>
            <person name="Gladieux P."/>
            <person name="Hiltunen Thoren M."/>
            <person name="Johannesson H."/>
        </authorList>
    </citation>
    <scope>NUCLEOTIDE SEQUENCE</scope>
    <source>
        <strain evidence="8">PSN309</strain>
    </source>
</reference>
<keyword evidence="9" id="KW-1185">Reference proteome</keyword>
<dbReference type="PANTHER" id="PTHR46300:SF2">
    <property type="entry name" value="CYTOCHROME P450 MONOOXYGENASE ALNH-RELATED"/>
    <property type="match status" value="1"/>
</dbReference>
<proteinExistence type="inferred from homology"/>
<evidence type="ECO:0000256" key="2">
    <source>
        <dbReference type="ARBA" id="ARBA00022723"/>
    </source>
</evidence>
<keyword evidence="6" id="KW-0349">Heme</keyword>
<evidence type="ECO:0000256" key="5">
    <source>
        <dbReference type="ARBA" id="ARBA00023033"/>
    </source>
</evidence>
<dbReference type="CDD" id="cd11065">
    <property type="entry name" value="CYP64-like"/>
    <property type="match status" value="1"/>
</dbReference>
<evidence type="ECO:0000256" key="1">
    <source>
        <dbReference type="ARBA" id="ARBA00010617"/>
    </source>
</evidence>
<dbReference type="SUPFAM" id="SSF48264">
    <property type="entry name" value="Cytochrome P450"/>
    <property type="match status" value="1"/>
</dbReference>
<protein>
    <submittedName>
        <fullName evidence="8">O-methylsterigmatocystin oxidoreductase</fullName>
    </submittedName>
</protein>
<evidence type="ECO:0000256" key="6">
    <source>
        <dbReference type="PIRSR" id="PIRSR602401-1"/>
    </source>
</evidence>
<feature type="binding site" description="axial binding residue" evidence="6">
    <location>
        <position position="442"/>
    </location>
    <ligand>
        <name>heme</name>
        <dbReference type="ChEBI" id="CHEBI:30413"/>
    </ligand>
    <ligandPart>
        <name>Fe</name>
        <dbReference type="ChEBI" id="CHEBI:18248"/>
    </ligandPart>
</feature>
<keyword evidence="4 6" id="KW-0408">Iron</keyword>
<sequence>MASSSWFLTAIMASVAFVVFKLRNVGRRPKDYPPGPPTLPIIGNLHLMLAKNAHVQFKKWAEEYGPVYSLILGTTTTIVLSSDVAIKDLLDKRSNIYSSRPDMYISGLASGNMRMLLMEYGDTWRKIRKLFHTLLQLKTAKSYVPYQDLESASMMIALLEQPDLVFDHIRRFTNSLSTQIIYGFRVARIDDPKLLRLYQSVEGWAEVTGAAAAAVLDVFPILRSLPAALTPLYHHALKLQEFTSSLNTGLYLDAKKLVDTGKSKPSFCVGLVQAQHTEGFSNDLAAAVAGTALEASSDTTASTLAGLVQALVLYPEAQKRGQEVIDQVCGDRFPDINDMENPKAQYIRAMAKESLRWLPTAILGVPHSCIKDNEYMGYKIPKGASVVYNVWAVHMDPRRHPDPRAFKPERYMYDFASSTDSAQNPDATKRDHFTFGAGRRVCQGMHVVDRGMFLVITRLMWAFEFSRGKDGEGKEVMPDQDDLVGGFLVQPRPFPVTIKPRSEERAKKVREAWEKCRALLDEDEQWREVPEGMPFTRFEPGGKGEFQ</sequence>
<gene>
    <name evidence="8" type="ORF">QBC35DRAFT_77891</name>
</gene>